<dbReference type="Gene3D" id="1.10.10.10">
    <property type="entry name" value="Winged helix-like DNA-binding domain superfamily/Winged helix DNA-binding domain"/>
    <property type="match status" value="1"/>
</dbReference>
<feature type="binding site" evidence="1">
    <location>
        <position position="138"/>
    </location>
    <ligand>
        <name>Ni(2+)</name>
        <dbReference type="ChEBI" id="CHEBI:49786"/>
    </ligand>
</feature>
<dbReference type="InterPro" id="IPR004173">
    <property type="entry name" value="3H_domain"/>
</dbReference>
<accession>A0A7V4NGF4</accession>
<evidence type="ECO:0000256" key="1">
    <source>
        <dbReference type="PIRSR" id="PIRSR037847-1"/>
    </source>
</evidence>
<sequence>MERKYQILELLKKSKTPVKGKYLAELFDVSRQIIVSDIAQLREEGHKIVATRDGYLYDSGNRVRRVVAVKHSSKDIYDELRRIVENGGKVLDVIVEHPVYGEITGRIDVSTLDEVEKFVSLLASSGTKPLSEISNGVHLHTIEAPDEETMEKILKAISKYRLSKDDAEKNEKTEDNE</sequence>
<protein>
    <submittedName>
        <fullName evidence="4">Transcription repressor NadR</fullName>
    </submittedName>
</protein>
<dbReference type="EMBL" id="DSZZ01000500">
    <property type="protein sequence ID" value="HGU53984.1"/>
    <property type="molecule type" value="Genomic_DNA"/>
</dbReference>
<dbReference type="GO" id="GO:0046872">
    <property type="term" value="F:metal ion binding"/>
    <property type="evidence" value="ECO:0007669"/>
    <property type="project" value="UniProtKB-KW"/>
</dbReference>
<proteinExistence type="predicted"/>
<feature type="binding site" evidence="1">
    <location>
        <position position="140"/>
    </location>
    <ligand>
        <name>Ni(2+)</name>
        <dbReference type="ChEBI" id="CHEBI:49786"/>
    </ligand>
</feature>
<feature type="binding site" evidence="1">
    <location>
        <position position="71"/>
    </location>
    <ligand>
        <name>Ni(2+)</name>
        <dbReference type="ChEBI" id="CHEBI:49786"/>
    </ligand>
</feature>
<feature type="domain" description="Helix-turn-helix type 11" evidence="3">
    <location>
        <begin position="3"/>
        <end position="55"/>
    </location>
</feature>
<keyword evidence="1" id="KW-0479">Metal-binding</keyword>
<dbReference type="AlphaFoldDB" id="A0A7V4NGF4"/>
<dbReference type="InterPro" id="IPR026043">
    <property type="entry name" value="NadR"/>
</dbReference>
<comment type="caution">
    <text evidence="4">The sequence shown here is derived from an EMBL/GenBank/DDBJ whole genome shotgun (WGS) entry which is preliminary data.</text>
</comment>
<keyword evidence="1" id="KW-0533">Nickel</keyword>
<evidence type="ECO:0000259" key="2">
    <source>
        <dbReference type="Pfam" id="PF02829"/>
    </source>
</evidence>
<dbReference type="Pfam" id="PF02829">
    <property type="entry name" value="3H"/>
    <property type="match status" value="1"/>
</dbReference>
<evidence type="ECO:0000313" key="4">
    <source>
        <dbReference type="EMBL" id="HGU53984.1"/>
    </source>
</evidence>
<name>A0A7V4NGF4_FERPE</name>
<dbReference type="Gene3D" id="3.30.1340.20">
    <property type="entry name" value="3H domain"/>
    <property type="match status" value="1"/>
</dbReference>
<dbReference type="PANTHER" id="PTHR40068">
    <property type="entry name" value="TRANSCRIPTION REPRESSOR NIAR-RELATED"/>
    <property type="match status" value="1"/>
</dbReference>
<dbReference type="SUPFAM" id="SSF75500">
    <property type="entry name" value="Putative transcriptional regulator TM1602, C-terminal domain"/>
    <property type="match status" value="1"/>
</dbReference>
<evidence type="ECO:0000259" key="3">
    <source>
        <dbReference type="Pfam" id="PF08279"/>
    </source>
</evidence>
<organism evidence="4">
    <name type="scientific">Fervidobacterium pennivorans</name>
    <dbReference type="NCBI Taxonomy" id="93466"/>
    <lineage>
        <taxon>Bacteria</taxon>
        <taxon>Thermotogati</taxon>
        <taxon>Thermotogota</taxon>
        <taxon>Thermotogae</taxon>
        <taxon>Thermotogales</taxon>
        <taxon>Fervidobacteriaceae</taxon>
        <taxon>Fervidobacterium</taxon>
    </lineage>
</organism>
<dbReference type="InterPro" id="IPR013196">
    <property type="entry name" value="HTH_11"/>
</dbReference>
<feature type="domain" description="3H" evidence="2">
    <location>
        <begin position="67"/>
        <end position="159"/>
    </location>
</feature>
<feature type="binding site" evidence="1">
    <location>
        <position position="79"/>
    </location>
    <ligand>
        <name>Ni(2+)</name>
        <dbReference type="ChEBI" id="CHEBI:49786"/>
    </ligand>
</feature>
<dbReference type="PANTHER" id="PTHR40068:SF1">
    <property type="entry name" value="TRANSCRIPTION REPRESSOR NIAR-RELATED"/>
    <property type="match status" value="1"/>
</dbReference>
<dbReference type="InterPro" id="IPR036388">
    <property type="entry name" value="WH-like_DNA-bd_sf"/>
</dbReference>
<gene>
    <name evidence="4" type="ORF">ENT78_10775</name>
</gene>
<dbReference type="InterPro" id="IPR035922">
    <property type="entry name" value="3H_dom_sf"/>
</dbReference>
<reference evidence="4" key="1">
    <citation type="journal article" date="2020" name="mSystems">
        <title>Genome- and Community-Level Interaction Insights into Carbon Utilization and Element Cycling Functions of Hydrothermarchaeota in Hydrothermal Sediment.</title>
        <authorList>
            <person name="Zhou Z."/>
            <person name="Liu Y."/>
            <person name="Xu W."/>
            <person name="Pan J."/>
            <person name="Luo Z.H."/>
            <person name="Li M."/>
        </authorList>
    </citation>
    <scope>NUCLEOTIDE SEQUENCE [LARGE SCALE GENOMIC DNA]</scope>
    <source>
        <strain evidence="4">SpSt-61</strain>
    </source>
</reference>
<dbReference type="Pfam" id="PF08279">
    <property type="entry name" value="HTH_11"/>
    <property type="match status" value="1"/>
</dbReference>
<dbReference type="InterPro" id="IPR036390">
    <property type="entry name" value="WH_DNA-bd_sf"/>
</dbReference>
<dbReference type="SUPFAM" id="SSF46785">
    <property type="entry name" value="Winged helix' DNA-binding domain"/>
    <property type="match status" value="1"/>
</dbReference>
<dbReference type="PIRSF" id="PIRSF037847">
    <property type="entry name" value="NiaR"/>
    <property type="match status" value="1"/>
</dbReference>